<dbReference type="SUPFAM" id="SSF54909">
    <property type="entry name" value="Dimeric alpha+beta barrel"/>
    <property type="match status" value="2"/>
</dbReference>
<evidence type="ECO:0000313" key="2">
    <source>
        <dbReference type="Proteomes" id="UP000799750"/>
    </source>
</evidence>
<dbReference type="EMBL" id="MU004183">
    <property type="protein sequence ID" value="KAF2500200.1"/>
    <property type="molecule type" value="Genomic_DNA"/>
</dbReference>
<dbReference type="AlphaFoldDB" id="A0A6A6R8L4"/>
<keyword evidence="2" id="KW-1185">Reference proteome</keyword>
<dbReference type="OrthoDB" id="3830579at2759"/>
<dbReference type="InterPro" id="IPR011008">
    <property type="entry name" value="Dimeric_a/b-barrel"/>
</dbReference>
<accession>A0A6A6R8L4</accession>
<reference evidence="1" key="1">
    <citation type="journal article" date="2020" name="Stud. Mycol.">
        <title>101 Dothideomycetes genomes: a test case for predicting lifestyles and emergence of pathogens.</title>
        <authorList>
            <person name="Haridas S."/>
            <person name="Albert R."/>
            <person name="Binder M."/>
            <person name="Bloem J."/>
            <person name="Labutti K."/>
            <person name="Salamov A."/>
            <person name="Andreopoulos B."/>
            <person name="Baker S."/>
            <person name="Barry K."/>
            <person name="Bills G."/>
            <person name="Bluhm B."/>
            <person name="Cannon C."/>
            <person name="Castanera R."/>
            <person name="Culley D."/>
            <person name="Daum C."/>
            <person name="Ezra D."/>
            <person name="Gonzalez J."/>
            <person name="Henrissat B."/>
            <person name="Kuo A."/>
            <person name="Liang C."/>
            <person name="Lipzen A."/>
            <person name="Lutzoni F."/>
            <person name="Magnuson J."/>
            <person name="Mondo S."/>
            <person name="Nolan M."/>
            <person name="Ohm R."/>
            <person name="Pangilinan J."/>
            <person name="Park H.-J."/>
            <person name="Ramirez L."/>
            <person name="Alfaro M."/>
            <person name="Sun H."/>
            <person name="Tritt A."/>
            <person name="Yoshinaga Y."/>
            <person name="Zwiers L.-H."/>
            <person name="Turgeon B."/>
            <person name="Goodwin S."/>
            <person name="Spatafora J."/>
            <person name="Crous P."/>
            <person name="Grigoriev I."/>
        </authorList>
    </citation>
    <scope>NUCLEOTIDE SEQUENCE</scope>
    <source>
        <strain evidence="1">CBS 269.34</strain>
    </source>
</reference>
<proteinExistence type="predicted"/>
<sequence length="213" mass="22788">MTQAAEKVTLPLKAGIDLGSGEYKTALESALKALSEAEGAQKVFWGTQVEHPEVLELSVDWRQASDFQTFINSAAYPGFRTTLGTIVGGPPKINILSRFQGEAFSTAVSVPIAEVVTLTYPASISEDDANASFAKFKSFGDKADGALALVGGWSVEEVPPAEGDAKVFVGVIGWESLDAHMAFRTTEVFKEAVEALRAGSEGIEMHHVKFTQF</sequence>
<evidence type="ECO:0008006" key="3">
    <source>
        <dbReference type="Google" id="ProtNLM"/>
    </source>
</evidence>
<dbReference type="Gene3D" id="3.30.70.100">
    <property type="match status" value="2"/>
</dbReference>
<organism evidence="1 2">
    <name type="scientific">Lophium mytilinum</name>
    <dbReference type="NCBI Taxonomy" id="390894"/>
    <lineage>
        <taxon>Eukaryota</taxon>
        <taxon>Fungi</taxon>
        <taxon>Dikarya</taxon>
        <taxon>Ascomycota</taxon>
        <taxon>Pezizomycotina</taxon>
        <taxon>Dothideomycetes</taxon>
        <taxon>Pleosporomycetidae</taxon>
        <taxon>Mytilinidiales</taxon>
        <taxon>Mytilinidiaceae</taxon>
        <taxon>Lophium</taxon>
    </lineage>
</organism>
<name>A0A6A6R8L4_9PEZI</name>
<dbReference type="Proteomes" id="UP000799750">
    <property type="component" value="Unassembled WGS sequence"/>
</dbReference>
<protein>
    <recommendedName>
        <fullName evidence="3">ABM domain-containing protein</fullName>
    </recommendedName>
</protein>
<evidence type="ECO:0000313" key="1">
    <source>
        <dbReference type="EMBL" id="KAF2500200.1"/>
    </source>
</evidence>
<gene>
    <name evidence="1" type="ORF">BU16DRAFT_523012</name>
</gene>